<reference evidence="7" key="1">
    <citation type="journal article" date="2020" name="mSystems">
        <title>Genome- and Community-Level Interaction Insights into Carbon Utilization and Element Cycling Functions of Hydrothermarchaeota in Hydrothermal Sediment.</title>
        <authorList>
            <person name="Zhou Z."/>
            <person name="Liu Y."/>
            <person name="Xu W."/>
            <person name="Pan J."/>
            <person name="Luo Z.H."/>
            <person name="Li M."/>
        </authorList>
    </citation>
    <scope>NUCLEOTIDE SEQUENCE [LARGE SCALE GENOMIC DNA]</scope>
    <source>
        <strain evidence="7">HyVt-237</strain>
    </source>
</reference>
<dbReference type="Proteomes" id="UP000885931">
    <property type="component" value="Unassembled WGS sequence"/>
</dbReference>
<keyword evidence="7" id="KW-0547">Nucleotide-binding</keyword>
<dbReference type="PANTHER" id="PTHR43394">
    <property type="entry name" value="ATP-DEPENDENT PERMEASE MDL1, MITOCHONDRIAL"/>
    <property type="match status" value="1"/>
</dbReference>
<feature type="non-terminal residue" evidence="7">
    <location>
        <position position="313"/>
    </location>
</feature>
<dbReference type="SUPFAM" id="SSF90123">
    <property type="entry name" value="ABC transporter transmembrane region"/>
    <property type="match status" value="1"/>
</dbReference>
<dbReference type="AlphaFoldDB" id="A0A7C0XAN7"/>
<evidence type="ECO:0000256" key="1">
    <source>
        <dbReference type="ARBA" id="ARBA00004651"/>
    </source>
</evidence>
<evidence type="ECO:0000256" key="4">
    <source>
        <dbReference type="ARBA" id="ARBA00023136"/>
    </source>
</evidence>
<comment type="caution">
    <text evidence="7">The sequence shown here is derived from an EMBL/GenBank/DDBJ whole genome shotgun (WGS) entry which is preliminary data.</text>
</comment>
<proteinExistence type="predicted"/>
<dbReference type="InterPro" id="IPR036640">
    <property type="entry name" value="ABC1_TM_sf"/>
</dbReference>
<dbReference type="CDD" id="cd18552">
    <property type="entry name" value="ABC_6TM_MsbA_like"/>
    <property type="match status" value="1"/>
</dbReference>
<dbReference type="InterPro" id="IPR039421">
    <property type="entry name" value="Type_1_exporter"/>
</dbReference>
<dbReference type="GO" id="GO:0005524">
    <property type="term" value="F:ATP binding"/>
    <property type="evidence" value="ECO:0007669"/>
    <property type="project" value="UniProtKB-KW"/>
</dbReference>
<dbReference type="PROSITE" id="PS50929">
    <property type="entry name" value="ABC_TM1F"/>
    <property type="match status" value="1"/>
</dbReference>
<keyword evidence="7" id="KW-0067">ATP-binding</keyword>
<dbReference type="PANTHER" id="PTHR43394:SF1">
    <property type="entry name" value="ATP-BINDING CASSETTE SUB-FAMILY B MEMBER 10, MITOCHONDRIAL"/>
    <property type="match status" value="1"/>
</dbReference>
<feature type="transmembrane region" description="Helical" evidence="5">
    <location>
        <begin position="15"/>
        <end position="34"/>
    </location>
</feature>
<dbReference type="InterPro" id="IPR011527">
    <property type="entry name" value="ABC1_TM_dom"/>
</dbReference>
<comment type="subcellular location">
    <subcellularLocation>
        <location evidence="1">Cell membrane</location>
        <topology evidence="1">Multi-pass membrane protein</topology>
    </subcellularLocation>
</comment>
<protein>
    <submittedName>
        <fullName evidence="7">ABC transporter ATP-binding protein</fullName>
    </submittedName>
</protein>
<feature type="domain" description="ABC transmembrane type-1" evidence="6">
    <location>
        <begin position="19"/>
        <end position="313"/>
    </location>
</feature>
<dbReference type="GO" id="GO:0015421">
    <property type="term" value="F:ABC-type oligopeptide transporter activity"/>
    <property type="evidence" value="ECO:0007669"/>
    <property type="project" value="TreeGrafter"/>
</dbReference>
<dbReference type="GO" id="GO:0005886">
    <property type="term" value="C:plasma membrane"/>
    <property type="evidence" value="ECO:0007669"/>
    <property type="project" value="UniProtKB-SubCell"/>
</dbReference>
<gene>
    <name evidence="7" type="ORF">ENG67_02200</name>
</gene>
<feature type="transmembrane region" description="Helical" evidence="5">
    <location>
        <begin position="84"/>
        <end position="101"/>
    </location>
</feature>
<evidence type="ECO:0000313" key="7">
    <source>
        <dbReference type="EMBL" id="HDM90002.1"/>
    </source>
</evidence>
<name>A0A7C0XAN7_UNCW3</name>
<keyword evidence="4 5" id="KW-0472">Membrane</keyword>
<keyword evidence="3 5" id="KW-1133">Transmembrane helix</keyword>
<evidence type="ECO:0000256" key="2">
    <source>
        <dbReference type="ARBA" id="ARBA00022692"/>
    </source>
</evidence>
<sequence length="313" mass="35451">MKEYFRLLSYLRPHLFEFFLAFVSMLIFSALEGLSMGMLSPILKVLFGLSEGFRVSGEGLMSAVKGFLNRYILDLPPLEATRRLALLMVILYFFKSIFAYLQRVFSVMVQEKVTRSVRNDLFSKILELPYSFFSKINSGEIISKFINDVNLVREAITSGLSTLIRESMRGTAFLVVAFIASWKLTFISLILVPLSAALIVVIGRKLRKRSQRAQEKMGALGHQLSETLGGIKVVKGFGTEEKEFERFRQKTQDYYRARMRFEYLGALGSPLTEFLSVLVAAFILLYGARLIFVEKSLSPDGFLVFLAAALSLM</sequence>
<feature type="transmembrane region" description="Helical" evidence="5">
    <location>
        <begin position="172"/>
        <end position="202"/>
    </location>
</feature>
<keyword evidence="2 5" id="KW-0812">Transmembrane</keyword>
<feature type="transmembrane region" description="Helical" evidence="5">
    <location>
        <begin position="263"/>
        <end position="288"/>
    </location>
</feature>
<dbReference type="Pfam" id="PF00664">
    <property type="entry name" value="ABC_membrane"/>
    <property type="match status" value="1"/>
</dbReference>
<dbReference type="Gene3D" id="1.20.1560.10">
    <property type="entry name" value="ABC transporter type 1, transmembrane domain"/>
    <property type="match status" value="1"/>
</dbReference>
<accession>A0A7C0XAN7</accession>
<evidence type="ECO:0000256" key="5">
    <source>
        <dbReference type="SAM" id="Phobius"/>
    </source>
</evidence>
<evidence type="ECO:0000256" key="3">
    <source>
        <dbReference type="ARBA" id="ARBA00022989"/>
    </source>
</evidence>
<organism evidence="7">
    <name type="scientific">candidate division WOR-3 bacterium</name>
    <dbReference type="NCBI Taxonomy" id="2052148"/>
    <lineage>
        <taxon>Bacteria</taxon>
        <taxon>Bacteria division WOR-3</taxon>
    </lineage>
</organism>
<dbReference type="EMBL" id="DRBW01000082">
    <property type="protein sequence ID" value="HDM90002.1"/>
    <property type="molecule type" value="Genomic_DNA"/>
</dbReference>
<evidence type="ECO:0000259" key="6">
    <source>
        <dbReference type="PROSITE" id="PS50929"/>
    </source>
</evidence>